<keyword evidence="2" id="KW-0238">DNA-binding</keyword>
<comment type="caution">
    <text evidence="5">The sequence shown here is derived from an EMBL/GenBank/DDBJ whole genome shotgun (WGS) entry which is preliminary data.</text>
</comment>
<dbReference type="Gene3D" id="1.10.443.10">
    <property type="entry name" value="Intergrase catalytic core"/>
    <property type="match status" value="1"/>
</dbReference>
<dbReference type="InterPro" id="IPR050090">
    <property type="entry name" value="Tyrosine_recombinase_XerCD"/>
</dbReference>
<gene>
    <name evidence="5" type="ORF">GCM10007368_15560</name>
</gene>
<evidence type="ECO:0000313" key="6">
    <source>
        <dbReference type="Proteomes" id="UP000632535"/>
    </source>
</evidence>
<evidence type="ECO:0000256" key="1">
    <source>
        <dbReference type="ARBA" id="ARBA00008857"/>
    </source>
</evidence>
<dbReference type="InterPro" id="IPR002104">
    <property type="entry name" value="Integrase_catalytic"/>
</dbReference>
<dbReference type="PANTHER" id="PTHR30349:SF41">
    <property type="entry name" value="INTEGRASE_RECOMBINASE PROTEIN MJ0367-RELATED"/>
    <property type="match status" value="1"/>
</dbReference>
<dbReference type="PROSITE" id="PS51898">
    <property type="entry name" value="TYR_RECOMBINASE"/>
    <property type="match status" value="1"/>
</dbReference>
<dbReference type="Pfam" id="PF00589">
    <property type="entry name" value="Phage_integrase"/>
    <property type="match status" value="1"/>
</dbReference>
<dbReference type="InterPro" id="IPR011010">
    <property type="entry name" value="DNA_brk_join_enz"/>
</dbReference>
<dbReference type="InterPro" id="IPR013762">
    <property type="entry name" value="Integrase-like_cat_sf"/>
</dbReference>
<keyword evidence="3" id="KW-0233">DNA recombination</keyword>
<protein>
    <recommendedName>
        <fullName evidence="4">Tyr recombinase domain-containing protein</fullName>
    </recommendedName>
</protein>
<dbReference type="PANTHER" id="PTHR30349">
    <property type="entry name" value="PHAGE INTEGRASE-RELATED"/>
    <property type="match status" value="1"/>
</dbReference>
<dbReference type="RefSeq" id="WP_229737813.1">
    <property type="nucleotide sequence ID" value="NZ_BMDG01000004.1"/>
</dbReference>
<proteinExistence type="inferred from homology"/>
<dbReference type="SUPFAM" id="SSF56349">
    <property type="entry name" value="DNA breaking-rejoining enzymes"/>
    <property type="match status" value="1"/>
</dbReference>
<accession>A0ABQ2B414</accession>
<evidence type="ECO:0000313" key="5">
    <source>
        <dbReference type="EMBL" id="GGI07316.1"/>
    </source>
</evidence>
<feature type="domain" description="Tyr recombinase" evidence="4">
    <location>
        <begin position="147"/>
        <end position="359"/>
    </location>
</feature>
<reference evidence="6" key="1">
    <citation type="journal article" date="2019" name="Int. J. Syst. Evol. Microbiol.">
        <title>The Global Catalogue of Microorganisms (GCM) 10K type strain sequencing project: providing services to taxonomists for standard genome sequencing and annotation.</title>
        <authorList>
            <consortium name="The Broad Institute Genomics Platform"/>
            <consortium name="The Broad Institute Genome Sequencing Center for Infectious Disease"/>
            <person name="Wu L."/>
            <person name="Ma J."/>
        </authorList>
    </citation>
    <scope>NUCLEOTIDE SEQUENCE [LARGE SCALE GENOMIC DNA]</scope>
    <source>
        <strain evidence="6">CCM 8653</strain>
    </source>
</reference>
<dbReference type="EMBL" id="BMDG01000004">
    <property type="protein sequence ID" value="GGI07316.1"/>
    <property type="molecule type" value="Genomic_DNA"/>
</dbReference>
<evidence type="ECO:0000256" key="3">
    <source>
        <dbReference type="ARBA" id="ARBA00023172"/>
    </source>
</evidence>
<sequence length="375" mass="42620">MLETPGSVPMRLTGAANVPLLRAELQVFEAMLAGWRNQMLARGLTVATIKSRNRVVERFQEFTNDFPWSWQASDLDEYFAERRSGGRTLALTTLRAESNAIAMFCSFICDGRYGWATLCEQRFGDLPSQIVFEWNTPRHKTDDAVGPGRRAFVIDELQRFFDTVDDFVDAHHHARSKTWLTAMRDSMAFKVCYAYGLRRRELVMLDVTDFGPNPHVPDYGRFGAITVRWAKGMAGTGPRRRTVLTTPQFDWVTSVLQTWHSPGGRDQFATAARSDALWPSERGDRITMSGLGRSFARFRDLAGLPEELSLHALRHSYVTHLIEAGYDPLFVQQQVGHSYSSTTALYTSVSSDYKQKVVQRMIAQRMRTRTGEPDE</sequence>
<evidence type="ECO:0000259" key="4">
    <source>
        <dbReference type="PROSITE" id="PS51898"/>
    </source>
</evidence>
<name>A0ABQ2B414_9MICO</name>
<organism evidence="5 6">
    <name type="scientific">Isoptericola cucumis</name>
    <dbReference type="NCBI Taxonomy" id="1776856"/>
    <lineage>
        <taxon>Bacteria</taxon>
        <taxon>Bacillati</taxon>
        <taxon>Actinomycetota</taxon>
        <taxon>Actinomycetes</taxon>
        <taxon>Micrococcales</taxon>
        <taxon>Promicromonosporaceae</taxon>
        <taxon>Isoptericola</taxon>
    </lineage>
</organism>
<evidence type="ECO:0000256" key="2">
    <source>
        <dbReference type="ARBA" id="ARBA00023125"/>
    </source>
</evidence>
<keyword evidence="6" id="KW-1185">Reference proteome</keyword>
<dbReference type="Proteomes" id="UP000632535">
    <property type="component" value="Unassembled WGS sequence"/>
</dbReference>
<comment type="similarity">
    <text evidence="1">Belongs to the 'phage' integrase family.</text>
</comment>